<evidence type="ECO:0000313" key="5">
    <source>
        <dbReference type="Proteomes" id="UP000308092"/>
    </source>
</evidence>
<organism evidence="4 5">
    <name type="scientific">Aspergillus tanneri</name>
    <dbReference type="NCBI Taxonomy" id="1220188"/>
    <lineage>
        <taxon>Eukaryota</taxon>
        <taxon>Fungi</taxon>
        <taxon>Dikarya</taxon>
        <taxon>Ascomycota</taxon>
        <taxon>Pezizomycotina</taxon>
        <taxon>Eurotiomycetes</taxon>
        <taxon>Eurotiomycetidae</taxon>
        <taxon>Eurotiales</taxon>
        <taxon>Aspergillaceae</taxon>
        <taxon>Aspergillus</taxon>
        <taxon>Aspergillus subgen. Circumdati</taxon>
    </lineage>
</organism>
<dbReference type="PROSITE" id="PS00105">
    <property type="entry name" value="AA_TRANSFER_CLASS_1"/>
    <property type="match status" value="1"/>
</dbReference>
<keyword evidence="5" id="KW-1185">Reference proteome</keyword>
<dbReference type="Gene3D" id="3.90.1150.10">
    <property type="entry name" value="Aspartate Aminotransferase, domain 1"/>
    <property type="match status" value="1"/>
</dbReference>
<dbReference type="PANTHER" id="PTHR43510:SF1">
    <property type="entry name" value="AMINOTRANSFERASE FUNCTION, HYPOTHETICAL (EUROFUNG)"/>
    <property type="match status" value="1"/>
</dbReference>
<dbReference type="AlphaFoldDB" id="A0A4S3JSF2"/>
<name>A0A4S3JSF2_9EURO</name>
<proteinExistence type="inferred from homology"/>
<dbReference type="InterPro" id="IPR015422">
    <property type="entry name" value="PyrdxlP-dep_Trfase_small"/>
</dbReference>
<protein>
    <recommendedName>
        <fullName evidence="3">Aminotransferase class I/classII large domain-containing protein</fullName>
    </recommendedName>
</protein>
<dbReference type="InterPro" id="IPR015421">
    <property type="entry name" value="PyrdxlP-dep_Trfase_major"/>
</dbReference>
<keyword evidence="2" id="KW-0663">Pyridoxal phosphate</keyword>
<feature type="domain" description="Aminotransferase class I/classII large" evidence="3">
    <location>
        <begin position="57"/>
        <end position="388"/>
    </location>
</feature>
<dbReference type="GO" id="GO:0030170">
    <property type="term" value="F:pyridoxal phosphate binding"/>
    <property type="evidence" value="ECO:0007669"/>
    <property type="project" value="InterPro"/>
</dbReference>
<evidence type="ECO:0000259" key="3">
    <source>
        <dbReference type="Pfam" id="PF00155"/>
    </source>
</evidence>
<evidence type="ECO:0000256" key="1">
    <source>
        <dbReference type="ARBA" id="ARBA00007441"/>
    </source>
</evidence>
<dbReference type="InterPro" id="IPR015424">
    <property type="entry name" value="PyrdxlP-dep_Trfase"/>
</dbReference>
<dbReference type="Gene3D" id="3.40.640.10">
    <property type="entry name" value="Type I PLP-dependent aspartate aminotransferase-like (Major domain)"/>
    <property type="match status" value="1"/>
</dbReference>
<dbReference type="GO" id="GO:0003824">
    <property type="term" value="F:catalytic activity"/>
    <property type="evidence" value="ECO:0007669"/>
    <property type="project" value="InterPro"/>
</dbReference>
<sequence>MYRIKQFELNTWIDTHENHETLDMSTTVSSPPLSIDGLVDLSTDPEATRRALSLNSVPLTYGEPNGSDSLQHSIASLYTNSKVTSECIITTSGAVAANHIVFSALIRPGDHIICVYPVYEQLYKISQALGAEVTFWKLDQDNGWSANMHHLHQAIREDTKMIVLCSPNNPTGAYLSSTVQNSVLELAKAHDIILMADEVFRPMFHSLPNGEMEPVSFLESGYEKCIVTSSCSKSYGVPGIRVGWIATLSNDFLSRFTQIRNYTTISVGLIDEIIAAEALSSRCRQPLIQRSLDFAKANLTFLAEFVAKHPQITWTPTRASTSTLIRLHSKDGSPLNDHDFALEFVKANNILFCPASLCFEEYGQGCLQGYVRLGIVMHPETFRHGMEKLAEFLEAGSGLQ</sequence>
<dbReference type="Pfam" id="PF00155">
    <property type="entry name" value="Aminotran_1_2"/>
    <property type="match status" value="1"/>
</dbReference>
<evidence type="ECO:0000313" key="4">
    <source>
        <dbReference type="EMBL" id="THC97857.1"/>
    </source>
</evidence>
<reference evidence="4 5" key="1">
    <citation type="submission" date="2019-03" db="EMBL/GenBank/DDBJ databases">
        <title>The genome sequence of a newly discovered highly antifungal drug resistant Aspergillus species, Aspergillus tanneri NIH 1004.</title>
        <authorList>
            <person name="Mounaud S."/>
            <person name="Singh I."/>
            <person name="Joardar V."/>
            <person name="Pakala S."/>
            <person name="Pakala S."/>
            <person name="Venepally P."/>
            <person name="Hoover J."/>
            <person name="Nierman W."/>
            <person name="Chung J."/>
            <person name="Losada L."/>
        </authorList>
    </citation>
    <scope>NUCLEOTIDE SEQUENCE [LARGE SCALE GENOMIC DNA]</scope>
    <source>
        <strain evidence="4 5">NIH1004</strain>
    </source>
</reference>
<dbReference type="InterPro" id="IPR004839">
    <property type="entry name" value="Aminotransferase_I/II_large"/>
</dbReference>
<dbReference type="EMBL" id="SOSA01000061">
    <property type="protein sequence ID" value="THC97857.1"/>
    <property type="molecule type" value="Genomic_DNA"/>
</dbReference>
<dbReference type="InterPro" id="IPR004838">
    <property type="entry name" value="NHTrfase_class1_PyrdxlP-BS"/>
</dbReference>
<dbReference type="Proteomes" id="UP000308092">
    <property type="component" value="Unassembled WGS sequence"/>
</dbReference>
<comment type="caution">
    <text evidence="4">The sequence shown here is derived from an EMBL/GenBank/DDBJ whole genome shotgun (WGS) entry which is preliminary data.</text>
</comment>
<dbReference type="PANTHER" id="PTHR43510">
    <property type="entry name" value="AMINOTRANSFERASE FUNCTION, HYPOTHETICAL (EUROFUNG)"/>
    <property type="match status" value="1"/>
</dbReference>
<evidence type="ECO:0000256" key="2">
    <source>
        <dbReference type="ARBA" id="ARBA00022898"/>
    </source>
</evidence>
<dbReference type="CDD" id="cd00609">
    <property type="entry name" value="AAT_like"/>
    <property type="match status" value="1"/>
</dbReference>
<dbReference type="VEuPathDB" id="FungiDB:EYZ11_002657"/>
<accession>A0A4S3JSF2</accession>
<gene>
    <name evidence="4" type="ORF">EYZ11_002657</name>
</gene>
<comment type="similarity">
    <text evidence="1">Belongs to the class-I pyridoxal-phosphate-dependent aminotransferase family.</text>
</comment>
<dbReference type="SUPFAM" id="SSF53383">
    <property type="entry name" value="PLP-dependent transferases"/>
    <property type="match status" value="1"/>
</dbReference>
<dbReference type="STRING" id="1220188.A0A4S3JSF2"/>